<feature type="transmembrane region" description="Helical" evidence="1">
    <location>
        <begin position="9"/>
        <end position="30"/>
    </location>
</feature>
<keyword evidence="3" id="KW-1185">Reference proteome</keyword>
<name>A0AAP2RDG2_9EURY</name>
<dbReference type="Proteomes" id="UP001320159">
    <property type="component" value="Unassembled WGS sequence"/>
</dbReference>
<gene>
    <name evidence="2" type="ORF">CUJ83_04280</name>
</gene>
<keyword evidence="1" id="KW-1133">Transmembrane helix</keyword>
<dbReference type="RefSeq" id="WP_230740977.1">
    <property type="nucleotide sequence ID" value="NZ_PGCK01000003.1"/>
</dbReference>
<protein>
    <submittedName>
        <fullName evidence="2">Uncharacterized protein</fullName>
    </submittedName>
</protein>
<evidence type="ECO:0000313" key="3">
    <source>
        <dbReference type="Proteomes" id="UP001320159"/>
    </source>
</evidence>
<organism evidence="2 3">
    <name type="scientific">Methanooceanicella nereidis</name>
    <dbReference type="NCBI Taxonomy" id="2052831"/>
    <lineage>
        <taxon>Archaea</taxon>
        <taxon>Methanobacteriati</taxon>
        <taxon>Methanobacteriota</taxon>
        <taxon>Stenosarchaea group</taxon>
        <taxon>Methanomicrobia</taxon>
        <taxon>Methanocellales</taxon>
        <taxon>Methanocellaceae</taxon>
        <taxon>Methanooceanicella</taxon>
    </lineage>
</organism>
<reference evidence="2 3" key="1">
    <citation type="submission" date="2017-11" db="EMBL/GenBank/DDBJ databases">
        <title>Isolation and Characterization of Family Methanocellaceae Species from Potential Methane Hydrate Area Offshore Southwestern Taiwan.</title>
        <authorList>
            <person name="Zhang W.-L."/>
            <person name="Chen W.-C."/>
            <person name="Lai M.-C."/>
            <person name="Chen S.-C."/>
        </authorList>
    </citation>
    <scope>NUCLEOTIDE SEQUENCE [LARGE SCALE GENOMIC DNA]</scope>
    <source>
        <strain evidence="2 3">CWC-04</strain>
    </source>
</reference>
<keyword evidence="1" id="KW-0812">Transmembrane</keyword>
<comment type="caution">
    <text evidence="2">The sequence shown here is derived from an EMBL/GenBank/DDBJ whole genome shotgun (WGS) entry which is preliminary data.</text>
</comment>
<proteinExistence type="predicted"/>
<evidence type="ECO:0000313" key="2">
    <source>
        <dbReference type="EMBL" id="MCD1294212.1"/>
    </source>
</evidence>
<dbReference type="EMBL" id="PGCK01000003">
    <property type="protein sequence ID" value="MCD1294212.1"/>
    <property type="molecule type" value="Genomic_DNA"/>
</dbReference>
<sequence length="64" mass="7239">MDERMKKRLVAVIGIIIAFWGLTALIGGILYRNGTLQFIGFISILIAYGFTYLLKKMKKQEGSQ</sequence>
<dbReference type="AlphaFoldDB" id="A0AAP2RDG2"/>
<keyword evidence="1" id="KW-0472">Membrane</keyword>
<accession>A0AAP2RDG2</accession>
<feature type="transmembrane region" description="Helical" evidence="1">
    <location>
        <begin position="36"/>
        <end position="54"/>
    </location>
</feature>
<evidence type="ECO:0000256" key="1">
    <source>
        <dbReference type="SAM" id="Phobius"/>
    </source>
</evidence>